<reference evidence="1 2" key="1">
    <citation type="submission" date="2015-09" db="EMBL/GenBank/DDBJ databases">
        <title>Draft Genome Sequence of the Strain BR 3267 (Bradyrhizobium yuanmingense) recommended as inoculant for cowpea in Brazil.</title>
        <authorList>
            <person name="Simoes-Araujo J.L."/>
            <person name="Zilli J.E."/>
        </authorList>
    </citation>
    <scope>NUCLEOTIDE SEQUENCE [LARGE SCALE GENOMIC DNA]</scope>
    <source>
        <strain evidence="1 2">BR3267</strain>
    </source>
</reference>
<dbReference type="AlphaFoldDB" id="A0A0R3BNB1"/>
<organism evidence="1 2">
    <name type="scientific">Bradyrhizobium yuanmingense</name>
    <dbReference type="NCBI Taxonomy" id="108015"/>
    <lineage>
        <taxon>Bacteria</taxon>
        <taxon>Pseudomonadati</taxon>
        <taxon>Pseudomonadota</taxon>
        <taxon>Alphaproteobacteria</taxon>
        <taxon>Hyphomicrobiales</taxon>
        <taxon>Nitrobacteraceae</taxon>
        <taxon>Bradyrhizobium</taxon>
    </lineage>
</organism>
<name>A0A0R3BNB1_9BRAD</name>
<dbReference type="Proteomes" id="UP000051380">
    <property type="component" value="Unassembled WGS sequence"/>
</dbReference>
<dbReference type="RefSeq" id="WP_057030396.1">
    <property type="nucleotide sequence ID" value="NZ_LJYF01000051.1"/>
</dbReference>
<protein>
    <submittedName>
        <fullName evidence="1">Uncharacterized protein</fullName>
    </submittedName>
</protein>
<evidence type="ECO:0000313" key="2">
    <source>
        <dbReference type="Proteomes" id="UP000051380"/>
    </source>
</evidence>
<sequence length="62" mass="6911">MQLDLLKQKTADYALTLAGLQMAQSNLTPAQTYQLELQKIQASVRCGKTERRSVCAGHREFG</sequence>
<proteinExistence type="predicted"/>
<comment type="caution">
    <text evidence="1">The sequence shown here is derived from an EMBL/GenBank/DDBJ whole genome shotgun (WGS) entry which is preliminary data.</text>
</comment>
<dbReference type="EMBL" id="LJYF01000051">
    <property type="protein sequence ID" value="KRP85836.1"/>
    <property type="molecule type" value="Genomic_DNA"/>
</dbReference>
<evidence type="ECO:0000313" key="1">
    <source>
        <dbReference type="EMBL" id="KRP85836.1"/>
    </source>
</evidence>
<gene>
    <name evidence="1" type="ORF">AOQ72_04120</name>
</gene>
<accession>A0A0R3BNB1</accession>